<feature type="domain" description="Ppx/GppA phosphatase N-terminal" evidence="2">
    <location>
        <begin position="20"/>
        <end position="290"/>
    </location>
</feature>
<reference evidence="3 4" key="1">
    <citation type="submission" date="2015-01" db="EMBL/GenBank/DDBJ databases">
        <title>Comparative genomics of the lactic acid bacteria isolated from the honey bee gut.</title>
        <authorList>
            <person name="Ellegaard K.M."/>
            <person name="Tamarit D."/>
            <person name="Javelind E."/>
            <person name="Olofsson T."/>
            <person name="Andersson S.G."/>
            <person name="Vasquez A."/>
        </authorList>
    </citation>
    <scope>NUCLEOTIDE SEQUENCE [LARGE SCALE GENOMIC DNA]</scope>
    <source>
        <strain evidence="3 4">Bin4</strain>
    </source>
</reference>
<dbReference type="AlphaFoldDB" id="A0A0F4LT28"/>
<dbReference type="InterPro" id="IPR003695">
    <property type="entry name" value="Ppx_GppA_N"/>
</dbReference>
<dbReference type="PANTHER" id="PTHR30005">
    <property type="entry name" value="EXOPOLYPHOSPHATASE"/>
    <property type="match status" value="1"/>
</dbReference>
<dbReference type="PATRIC" id="fig|1218492.5.peg.1456"/>
<organism evidence="3 4">
    <name type="scientific">Bombilactobacillus mellifer</name>
    <dbReference type="NCBI Taxonomy" id="1218492"/>
    <lineage>
        <taxon>Bacteria</taxon>
        <taxon>Bacillati</taxon>
        <taxon>Bacillota</taxon>
        <taxon>Bacilli</taxon>
        <taxon>Lactobacillales</taxon>
        <taxon>Lactobacillaceae</taxon>
        <taxon>Bombilactobacillus</taxon>
    </lineage>
</organism>
<dbReference type="PANTHER" id="PTHR30005:SF0">
    <property type="entry name" value="RETROGRADE REGULATION PROTEIN 2"/>
    <property type="match status" value="1"/>
</dbReference>
<dbReference type="EMBL" id="JXJQ01000010">
    <property type="protein sequence ID" value="KJY60716.1"/>
    <property type="molecule type" value="Genomic_DNA"/>
</dbReference>
<accession>A0A0F4LT28</accession>
<dbReference type="InterPro" id="IPR050273">
    <property type="entry name" value="GppA/Ppx_hydrolase"/>
</dbReference>
<dbReference type="InterPro" id="IPR043129">
    <property type="entry name" value="ATPase_NBD"/>
</dbReference>
<dbReference type="Gene3D" id="3.30.420.40">
    <property type="match status" value="1"/>
</dbReference>
<keyword evidence="4" id="KW-1185">Reference proteome</keyword>
<dbReference type="Proteomes" id="UP000033558">
    <property type="component" value="Unassembled WGS sequence"/>
</dbReference>
<dbReference type="RefSeq" id="WP_046317498.1">
    <property type="nucleotide sequence ID" value="NZ_JBHSZT010000005.1"/>
</dbReference>
<evidence type="ECO:0000313" key="4">
    <source>
        <dbReference type="Proteomes" id="UP000033558"/>
    </source>
</evidence>
<proteinExistence type="inferred from homology"/>
<dbReference type="Pfam" id="PF02541">
    <property type="entry name" value="Ppx-GppA"/>
    <property type="match status" value="1"/>
</dbReference>
<gene>
    <name evidence="3" type="ORF">JG30_14050</name>
</gene>
<evidence type="ECO:0000313" key="3">
    <source>
        <dbReference type="EMBL" id="KJY60716.1"/>
    </source>
</evidence>
<evidence type="ECO:0000256" key="1">
    <source>
        <dbReference type="ARBA" id="ARBA00007125"/>
    </source>
</evidence>
<dbReference type="STRING" id="1218492.JG30_14050"/>
<evidence type="ECO:0000259" key="2">
    <source>
        <dbReference type="Pfam" id="PF02541"/>
    </source>
</evidence>
<protein>
    <recommendedName>
        <fullName evidence="2">Ppx/GppA phosphatase N-terminal domain-containing protein</fullName>
    </recommendedName>
</protein>
<dbReference type="HOGENOM" id="CLU_025908_1_0_9"/>
<comment type="caution">
    <text evidence="3">The sequence shown here is derived from an EMBL/GenBank/DDBJ whole genome shotgun (WGS) entry which is preliminary data.</text>
</comment>
<sequence length="314" mass="35522">MQKIALIDIGSNSIRMALYQIDDQYQVQEIQRYREFVQLAKNRTTTGAINSANFQAGIQALRKFQTIIKSHRIQQVVATATEAVRKASNQSAFIQTAQQVADIKITVLTGQQEAYYDFLAVQQSCLQADFLFLDTGGGSFELGVVQQRRLQQTGSWPWGAVNLFDLLQQPQQLNAAQQSQIRSLILTSLQSISHKTISHLVMLGGVHRCLMEIIGASPATWLTRKQLQKWIVKIINNSLAENLKLSQMEPQRAPFMPVGLLPLATIMEHFQVQQVQFCRNGLREGILVEYIRQLKHQQTPFLSFNLKDNSLPKS</sequence>
<dbReference type="Gene3D" id="3.30.420.150">
    <property type="entry name" value="Exopolyphosphatase. Domain 2"/>
    <property type="match status" value="1"/>
</dbReference>
<name>A0A0F4LT28_9LACO</name>
<dbReference type="SUPFAM" id="SSF53067">
    <property type="entry name" value="Actin-like ATPase domain"/>
    <property type="match status" value="2"/>
</dbReference>
<dbReference type="CDD" id="cd24052">
    <property type="entry name" value="ASKHA_NBD_HpPPX-GppA-like"/>
    <property type="match status" value="1"/>
</dbReference>
<dbReference type="OrthoDB" id="9807195at2"/>
<comment type="similarity">
    <text evidence="1">Belongs to the GppA/Ppx family.</text>
</comment>